<dbReference type="GO" id="GO:0110154">
    <property type="term" value="P:RNA decapping"/>
    <property type="evidence" value="ECO:0007669"/>
    <property type="project" value="TreeGrafter"/>
</dbReference>
<accession>A0A3G9JGV4</accession>
<dbReference type="KEGG" id="pbk:Back11_36790"/>
<evidence type="ECO:0000313" key="2">
    <source>
        <dbReference type="Proteomes" id="UP000275368"/>
    </source>
</evidence>
<name>A0A3G9JGV4_9BACL</name>
<evidence type="ECO:0008006" key="3">
    <source>
        <dbReference type="Google" id="ProtNLM"/>
    </source>
</evidence>
<dbReference type="GO" id="GO:0016791">
    <property type="term" value="F:phosphatase activity"/>
    <property type="evidence" value="ECO:0007669"/>
    <property type="project" value="TreeGrafter"/>
</dbReference>
<dbReference type="PANTHER" id="PTHR42850:SF4">
    <property type="entry name" value="ZINC-DEPENDENT ENDOPOLYPHOSPHATASE"/>
    <property type="match status" value="1"/>
</dbReference>
<dbReference type="InterPro" id="IPR050126">
    <property type="entry name" value="Ap4A_hydrolase"/>
</dbReference>
<evidence type="ECO:0000313" key="1">
    <source>
        <dbReference type="EMBL" id="BBH22334.1"/>
    </source>
</evidence>
<dbReference type="EMBL" id="AP019308">
    <property type="protein sequence ID" value="BBH22334.1"/>
    <property type="molecule type" value="Genomic_DNA"/>
</dbReference>
<dbReference type="PANTHER" id="PTHR42850">
    <property type="entry name" value="METALLOPHOSPHOESTERASE"/>
    <property type="match status" value="1"/>
</dbReference>
<dbReference type="Proteomes" id="UP000275368">
    <property type="component" value="Chromosome"/>
</dbReference>
<dbReference type="GO" id="GO:0008803">
    <property type="term" value="F:bis(5'-nucleosyl)-tetraphosphatase (symmetrical) activity"/>
    <property type="evidence" value="ECO:0007669"/>
    <property type="project" value="TreeGrafter"/>
</dbReference>
<dbReference type="SUPFAM" id="SSF56300">
    <property type="entry name" value="Metallo-dependent phosphatases"/>
    <property type="match status" value="1"/>
</dbReference>
<keyword evidence="2" id="KW-1185">Reference proteome</keyword>
<protein>
    <recommendedName>
        <fullName evidence="3">Calcineurin-like phosphoesterase domain-containing protein</fullName>
    </recommendedName>
</protein>
<dbReference type="InterPro" id="IPR029052">
    <property type="entry name" value="Metallo-depent_PP-like"/>
</dbReference>
<dbReference type="Gene3D" id="3.60.21.10">
    <property type="match status" value="1"/>
</dbReference>
<organism evidence="1 2">
    <name type="scientific">Paenibacillus baekrokdamisoli</name>
    <dbReference type="NCBI Taxonomy" id="1712516"/>
    <lineage>
        <taxon>Bacteria</taxon>
        <taxon>Bacillati</taxon>
        <taxon>Bacillota</taxon>
        <taxon>Bacilli</taxon>
        <taxon>Bacillales</taxon>
        <taxon>Paenibacillaceae</taxon>
        <taxon>Paenibacillus</taxon>
    </lineage>
</organism>
<dbReference type="GO" id="GO:0005737">
    <property type="term" value="C:cytoplasm"/>
    <property type="evidence" value="ECO:0007669"/>
    <property type="project" value="TreeGrafter"/>
</dbReference>
<proteinExistence type="predicted"/>
<dbReference type="OrthoDB" id="384253at2"/>
<dbReference type="AlphaFoldDB" id="A0A3G9JGV4"/>
<reference evidence="1 2" key="1">
    <citation type="submission" date="2018-11" db="EMBL/GenBank/DDBJ databases">
        <title>Complete genome sequence of Paenibacillus baekrokdamisoli strain KCTC 33723.</title>
        <authorList>
            <person name="Kang S.W."/>
            <person name="Lee K.C."/>
            <person name="Kim K.K."/>
            <person name="Kim J.S."/>
            <person name="Kim D.S."/>
            <person name="Ko S.H."/>
            <person name="Yang S.H."/>
            <person name="Lee J.S."/>
        </authorList>
    </citation>
    <scope>NUCLEOTIDE SEQUENCE [LARGE SCALE GENOMIC DNA]</scope>
    <source>
        <strain evidence="1 2">KCTC 33723</strain>
    </source>
</reference>
<sequence length="137" mass="15521">MHSSGGLFHVPLCIIIGFPFFHEDSHHIYVHAGLNPQYENWKEQTKHEFMYIKEPFLNHPTTVDKIVVFGHTKAMDIHGKADVWFGGDKIGIDGGCAYGLQLNCLEIRGKNDYAVYSVNCSHHEQPSEADGIVLKKR</sequence>
<gene>
    <name evidence="1" type="ORF">Back11_36790</name>
</gene>